<comment type="caution">
    <text evidence="2">The sequence shown here is derived from an EMBL/GenBank/DDBJ whole genome shotgun (WGS) entry which is preliminary data.</text>
</comment>
<dbReference type="EMBL" id="BKCJ010474437">
    <property type="protein sequence ID" value="GFA71655.1"/>
    <property type="molecule type" value="Genomic_DNA"/>
</dbReference>
<feature type="region of interest" description="Disordered" evidence="1">
    <location>
        <begin position="133"/>
        <end position="166"/>
    </location>
</feature>
<sequence length="404" mass="45749">MNQTQRANNAIKNDTLAALYGKYNYEKGLIDQIYKSESSRFTLHGSNSKALISNSTMQDSDSDVEEDQRSSSEFLADLHAEFQERALLANQKRFYKRSGRVGFQRKPIDKTNEICFACGKLWHFQKDYPSIKTSTPPYPSANRSYNKPKFHTSPTPQHNSNVNDNQKDYKVKYKGLKAEIVVLTKKIDAMNKGKSEKGLVAESFDWDEELAFSDDEGMSMVKAFMAIVDEEQLVRRNNARLGQWDEITMKKEKLAKQVSLSETRDVLMALGRRVKRKEKISSKEMVFKKPNVSSSETSPEIPSDSESEGNTQTHMSSLPILMEGEPSGITKGHTFPKTKHITDKMAPMTNTQKTHTKTSLDSSTKKLLLTLMQEVKGLKEHIKSHSKTSLPTSQLRSSKFAKGK</sequence>
<evidence type="ECO:0000256" key="1">
    <source>
        <dbReference type="SAM" id="MobiDB-lite"/>
    </source>
</evidence>
<feature type="compositionally biased region" description="Polar residues" evidence="1">
    <location>
        <begin position="291"/>
        <end position="300"/>
    </location>
</feature>
<feature type="region of interest" description="Disordered" evidence="1">
    <location>
        <begin position="281"/>
        <end position="312"/>
    </location>
</feature>
<name>A0A699K4Y1_TANCI</name>
<organism evidence="2">
    <name type="scientific">Tanacetum cinerariifolium</name>
    <name type="common">Dalmatian daisy</name>
    <name type="synonym">Chrysanthemum cinerariifolium</name>
    <dbReference type="NCBI Taxonomy" id="118510"/>
    <lineage>
        <taxon>Eukaryota</taxon>
        <taxon>Viridiplantae</taxon>
        <taxon>Streptophyta</taxon>
        <taxon>Embryophyta</taxon>
        <taxon>Tracheophyta</taxon>
        <taxon>Spermatophyta</taxon>
        <taxon>Magnoliopsida</taxon>
        <taxon>eudicotyledons</taxon>
        <taxon>Gunneridae</taxon>
        <taxon>Pentapetalae</taxon>
        <taxon>asterids</taxon>
        <taxon>campanulids</taxon>
        <taxon>Asterales</taxon>
        <taxon>Asteraceae</taxon>
        <taxon>Asteroideae</taxon>
        <taxon>Anthemideae</taxon>
        <taxon>Anthemidinae</taxon>
        <taxon>Tanacetum</taxon>
    </lineage>
</organism>
<accession>A0A699K4Y1</accession>
<reference evidence="2" key="1">
    <citation type="journal article" date="2019" name="Sci. Rep.">
        <title>Draft genome of Tanacetum cinerariifolium, the natural source of mosquito coil.</title>
        <authorList>
            <person name="Yamashiro T."/>
            <person name="Shiraishi A."/>
            <person name="Satake H."/>
            <person name="Nakayama K."/>
        </authorList>
    </citation>
    <scope>NUCLEOTIDE SEQUENCE</scope>
</reference>
<dbReference type="AlphaFoldDB" id="A0A699K4Y1"/>
<feature type="region of interest" description="Disordered" evidence="1">
    <location>
        <begin position="344"/>
        <end position="363"/>
    </location>
</feature>
<feature type="compositionally biased region" description="Polar residues" evidence="1">
    <location>
        <begin position="387"/>
        <end position="397"/>
    </location>
</feature>
<protein>
    <submittedName>
        <fullName evidence="2">Uncharacterized protein</fullName>
    </submittedName>
</protein>
<gene>
    <name evidence="2" type="ORF">Tci_643627</name>
</gene>
<feature type="region of interest" description="Disordered" evidence="1">
    <location>
        <begin position="379"/>
        <end position="404"/>
    </location>
</feature>
<feature type="compositionally biased region" description="Polar residues" evidence="1">
    <location>
        <begin position="152"/>
        <end position="164"/>
    </location>
</feature>
<evidence type="ECO:0000313" key="2">
    <source>
        <dbReference type="EMBL" id="GFA71655.1"/>
    </source>
</evidence>
<feature type="non-terminal residue" evidence="2">
    <location>
        <position position="404"/>
    </location>
</feature>
<feature type="compositionally biased region" description="Polar residues" evidence="1">
    <location>
        <begin position="133"/>
        <end position="145"/>
    </location>
</feature>
<proteinExistence type="predicted"/>